<sequence>MINQHQECTVILTYGDFHDVRKAVSRLDSFICCLHSCEVCYC</sequence>
<keyword evidence="2" id="KW-1185">Reference proteome</keyword>
<evidence type="ECO:0000313" key="2">
    <source>
        <dbReference type="Proteomes" id="UP000019183"/>
    </source>
</evidence>
<dbReference type="Proteomes" id="UP000019183">
    <property type="component" value="Unassembled WGS sequence"/>
</dbReference>
<comment type="caution">
    <text evidence="1">The sequence shown here is derived from an EMBL/GenBank/DDBJ whole genome shotgun (WGS) entry which is preliminary data.</text>
</comment>
<accession>W1DJW7</accession>
<proteinExistence type="predicted"/>
<reference evidence="1" key="1">
    <citation type="submission" date="2013-10" db="EMBL/GenBank/DDBJ databases">
        <title>Antibiotic resistance diversity of beta-lactamase producers in the General Hospital Vienna.</title>
        <authorList>
            <person name="Barisic I."/>
            <person name="Mitteregger D."/>
            <person name="Hirschl A.M."/>
            <person name="Noehammer C."/>
            <person name="Wiesinger-Mayr H."/>
        </authorList>
    </citation>
    <scope>NUCLEOTIDE SEQUENCE [LARGE SCALE GENOMIC DNA]</scope>
    <source>
        <strain evidence="1">IS43</strain>
    </source>
</reference>
<name>W1DJW7_KLEPN</name>
<dbReference type="EMBL" id="CBWK010000298">
    <property type="protein sequence ID" value="CDL09042.1"/>
    <property type="molecule type" value="Genomic_DNA"/>
</dbReference>
<evidence type="ECO:0000313" key="1">
    <source>
        <dbReference type="EMBL" id="CDL09042.1"/>
    </source>
</evidence>
<protein>
    <submittedName>
        <fullName evidence="1">Uncharacterized protein</fullName>
    </submittedName>
</protein>
<dbReference type="AlphaFoldDB" id="W1DJW7"/>
<organism evidence="1 2">
    <name type="scientific">Klebsiella pneumoniae IS43</name>
    <dbReference type="NCBI Taxonomy" id="1432552"/>
    <lineage>
        <taxon>Bacteria</taxon>
        <taxon>Pseudomonadati</taxon>
        <taxon>Pseudomonadota</taxon>
        <taxon>Gammaproteobacteria</taxon>
        <taxon>Enterobacterales</taxon>
        <taxon>Enterobacteriaceae</taxon>
        <taxon>Klebsiella/Raoultella group</taxon>
        <taxon>Klebsiella</taxon>
        <taxon>Klebsiella pneumoniae complex</taxon>
    </lineage>
</organism>